<proteinExistence type="predicted"/>
<organism evidence="1 2">
    <name type="scientific">Salipaludibacillus neizhouensis</name>
    <dbReference type="NCBI Taxonomy" id="885475"/>
    <lineage>
        <taxon>Bacteria</taxon>
        <taxon>Bacillati</taxon>
        <taxon>Bacillota</taxon>
        <taxon>Bacilli</taxon>
        <taxon>Bacillales</taxon>
        <taxon>Bacillaceae</taxon>
    </lineage>
</organism>
<protein>
    <submittedName>
        <fullName evidence="1">Esterase</fullName>
    </submittedName>
</protein>
<dbReference type="RefSeq" id="WP_110935129.1">
    <property type="nucleotide sequence ID" value="NZ_KZ614146.1"/>
</dbReference>
<dbReference type="SUPFAM" id="SSF53474">
    <property type="entry name" value="alpha/beta-Hydrolases"/>
    <property type="match status" value="1"/>
</dbReference>
<name>A0A3A9K635_9BACI</name>
<sequence length="258" mass="29473">MIIVEKRKFANISSLHIVKQKNIDVQQPLLIFWHGFTSMKEDNLQYAYLLAEEGFRVILPDAVHHGERQNGLSNNQRELSFWEIVIQSIYESEKIKVDLNNYFPFKKNDISMAGISMGAIITLGALTQYDWIKRAGSLMGTPAYTDFALMQIQHIKQASMSLPISEEELTGRVKQLKDFDLSLKPDLIKDKELFFWHGEKDSVVPIQGVKLFLEEFSDLSHIHVEIDADAGHNVSREGISSFITWMKGQKAPVNEMSS</sequence>
<comment type="caution">
    <text evidence="1">The sequence shown here is derived from an EMBL/GenBank/DDBJ whole genome shotgun (WGS) entry which is preliminary data.</text>
</comment>
<reference evidence="1 2" key="1">
    <citation type="submission" date="2017-10" db="EMBL/GenBank/DDBJ databases">
        <title>Bacillus sp. nov., a halophilic bacterium isolated from a Keqin Lake.</title>
        <authorList>
            <person name="Wang H."/>
        </authorList>
    </citation>
    <scope>NUCLEOTIDE SEQUENCE [LARGE SCALE GENOMIC DNA]</scope>
    <source>
        <strain evidence="1 2">KCTC 13187</strain>
    </source>
</reference>
<dbReference type="Proteomes" id="UP000281498">
    <property type="component" value="Unassembled WGS sequence"/>
</dbReference>
<dbReference type="Gene3D" id="3.40.50.1820">
    <property type="entry name" value="alpha/beta hydrolase"/>
    <property type="match status" value="1"/>
</dbReference>
<dbReference type="EMBL" id="PDOE01000003">
    <property type="protein sequence ID" value="RKL67709.1"/>
    <property type="molecule type" value="Genomic_DNA"/>
</dbReference>
<gene>
    <name evidence="1" type="ORF">CR203_10200</name>
</gene>
<dbReference type="AlphaFoldDB" id="A0A3A9K635"/>
<dbReference type="InterPro" id="IPR029058">
    <property type="entry name" value="AB_hydrolase_fold"/>
</dbReference>
<keyword evidence="2" id="KW-1185">Reference proteome</keyword>
<evidence type="ECO:0000313" key="1">
    <source>
        <dbReference type="EMBL" id="RKL67709.1"/>
    </source>
</evidence>
<evidence type="ECO:0000313" key="2">
    <source>
        <dbReference type="Proteomes" id="UP000281498"/>
    </source>
</evidence>
<accession>A0A3A9K635</accession>